<reference evidence="8 9" key="1">
    <citation type="journal article" date="2018" name="Nat. Ecol. Evol.">
        <title>Shark genomes provide insights into elasmobranch evolution and the origin of vertebrates.</title>
        <authorList>
            <person name="Hara Y"/>
            <person name="Yamaguchi K"/>
            <person name="Onimaru K"/>
            <person name="Kadota M"/>
            <person name="Koyanagi M"/>
            <person name="Keeley SD"/>
            <person name="Tatsumi K"/>
            <person name="Tanaka K"/>
            <person name="Motone F"/>
            <person name="Kageyama Y"/>
            <person name="Nozu R"/>
            <person name="Adachi N"/>
            <person name="Nishimura O"/>
            <person name="Nakagawa R"/>
            <person name="Tanegashima C"/>
            <person name="Kiyatake I"/>
            <person name="Matsumoto R"/>
            <person name="Murakumo K"/>
            <person name="Nishida K"/>
            <person name="Terakita A"/>
            <person name="Kuratani S"/>
            <person name="Sato K"/>
            <person name="Hyodo S Kuraku.S."/>
        </authorList>
    </citation>
    <scope>NUCLEOTIDE SEQUENCE [LARGE SCALE GENOMIC DNA]</scope>
</reference>
<dbReference type="InterPro" id="IPR013783">
    <property type="entry name" value="Ig-like_fold"/>
</dbReference>
<dbReference type="InterPro" id="IPR052598">
    <property type="entry name" value="IgSF_CEA-related"/>
</dbReference>
<dbReference type="Pfam" id="PF13927">
    <property type="entry name" value="Ig_3"/>
    <property type="match status" value="1"/>
</dbReference>
<protein>
    <recommendedName>
        <fullName evidence="7">Ig-like domain-containing protein</fullName>
    </recommendedName>
</protein>
<dbReference type="AlphaFoldDB" id="A0A401RM67"/>
<keyword evidence="9" id="KW-1185">Reference proteome</keyword>
<evidence type="ECO:0000256" key="3">
    <source>
        <dbReference type="ARBA" id="ARBA00023180"/>
    </source>
</evidence>
<feature type="signal peptide" evidence="6">
    <location>
        <begin position="1"/>
        <end position="22"/>
    </location>
</feature>
<keyword evidence="1 6" id="KW-0732">Signal</keyword>
<feature type="domain" description="Ig-like" evidence="7">
    <location>
        <begin position="125"/>
        <end position="214"/>
    </location>
</feature>
<name>A0A401RM67_CHIPU</name>
<evidence type="ECO:0000313" key="8">
    <source>
        <dbReference type="EMBL" id="GCC19271.1"/>
    </source>
</evidence>
<evidence type="ECO:0000259" key="7">
    <source>
        <dbReference type="PROSITE" id="PS50835"/>
    </source>
</evidence>
<dbReference type="InterPro" id="IPR003599">
    <property type="entry name" value="Ig_sub"/>
</dbReference>
<feature type="region of interest" description="Disordered" evidence="5">
    <location>
        <begin position="496"/>
        <end position="549"/>
    </location>
</feature>
<evidence type="ECO:0000256" key="6">
    <source>
        <dbReference type="SAM" id="SignalP"/>
    </source>
</evidence>
<feature type="chain" id="PRO_5018979134" description="Ig-like domain-containing protein" evidence="6">
    <location>
        <begin position="23"/>
        <end position="549"/>
    </location>
</feature>
<evidence type="ECO:0000256" key="1">
    <source>
        <dbReference type="ARBA" id="ARBA00022729"/>
    </source>
</evidence>
<sequence>MERARLTAITVWSLLSLVDSEALTISVSKRLINAAVGDPVLLSVRPSERVRSGSWKHNGSDVLVWINKAADINNIYRGRVEFLQSNGSLLLKSVTASDSGEYSVTMNSFGDAVANATIILSVFEPISSVSIISNVSNTVKENDTVSLRCHVMGDWTEISWLFNGSLVNSKGRTTFSSGNAMLMIIHVDTSNTGNYRCIARSPVSEKASEPYSLSLENQTSSKDSKGYSGWLLVILAPCLIICCVVFTRNRISCCDQQCSCSFLSSRYLFYFWVSCCNRKASDNITNSGESSNLAGTWMACCSARRKKECDSPCIEEPRTLSGLSLSCCSSVIGEKSEFQDETKTEIYRGILLSCCSGRSPNGTTRTRHCCGTWMSCCKTRLKDGIETSTFRGLWLSCCDRGFEKDEQSQEYNETRELCDCWVACCNKGQEESRDVYVNPITCTTGQQQARHFRWTSTGSDAAMEQPGQSKTCEKNPGTKSPSKAFPIYAAVNKKKRRGNETVNLGKGPPSSKLSEPPCHCIDLQHPDTGSKTSDVIPTEHAPQYASLKF</sequence>
<evidence type="ECO:0000256" key="2">
    <source>
        <dbReference type="ARBA" id="ARBA00023157"/>
    </source>
</evidence>
<keyword evidence="4" id="KW-0393">Immunoglobulin domain</keyword>
<organism evidence="8 9">
    <name type="scientific">Chiloscyllium punctatum</name>
    <name type="common">Brownbanded bambooshark</name>
    <name type="synonym">Hemiscyllium punctatum</name>
    <dbReference type="NCBI Taxonomy" id="137246"/>
    <lineage>
        <taxon>Eukaryota</taxon>
        <taxon>Metazoa</taxon>
        <taxon>Chordata</taxon>
        <taxon>Craniata</taxon>
        <taxon>Vertebrata</taxon>
        <taxon>Chondrichthyes</taxon>
        <taxon>Elasmobranchii</taxon>
        <taxon>Galeomorphii</taxon>
        <taxon>Galeoidea</taxon>
        <taxon>Orectolobiformes</taxon>
        <taxon>Hemiscylliidae</taxon>
        <taxon>Chiloscyllium</taxon>
    </lineage>
</organism>
<dbReference type="Proteomes" id="UP000287033">
    <property type="component" value="Unassembled WGS sequence"/>
</dbReference>
<accession>A0A401RM67</accession>
<proteinExistence type="predicted"/>
<keyword evidence="2" id="KW-1015">Disulfide bond</keyword>
<evidence type="ECO:0000256" key="5">
    <source>
        <dbReference type="SAM" id="MobiDB-lite"/>
    </source>
</evidence>
<gene>
    <name evidence="8" type="ORF">chiPu_0021020</name>
</gene>
<dbReference type="OrthoDB" id="6353782at2759"/>
<evidence type="ECO:0000313" key="9">
    <source>
        <dbReference type="Proteomes" id="UP000287033"/>
    </source>
</evidence>
<dbReference type="PROSITE" id="PS50835">
    <property type="entry name" value="IG_LIKE"/>
    <property type="match status" value="1"/>
</dbReference>
<dbReference type="InterPro" id="IPR007110">
    <property type="entry name" value="Ig-like_dom"/>
</dbReference>
<evidence type="ECO:0000256" key="4">
    <source>
        <dbReference type="ARBA" id="ARBA00023319"/>
    </source>
</evidence>
<dbReference type="PANTHER" id="PTHR44337:SF17">
    <property type="entry name" value="CARCINOEMBRYONIC ANTIGEN-RELATED CELL ADHESION MOLECULE 5 ISOFORM X1"/>
    <property type="match status" value="1"/>
</dbReference>
<dbReference type="SMART" id="SM00409">
    <property type="entry name" value="IG"/>
    <property type="match status" value="2"/>
</dbReference>
<dbReference type="SMART" id="SM00408">
    <property type="entry name" value="IGc2"/>
    <property type="match status" value="1"/>
</dbReference>
<dbReference type="InterPro" id="IPR036179">
    <property type="entry name" value="Ig-like_dom_sf"/>
</dbReference>
<dbReference type="STRING" id="137246.A0A401RM67"/>
<dbReference type="SUPFAM" id="SSF48726">
    <property type="entry name" value="Immunoglobulin"/>
    <property type="match status" value="2"/>
</dbReference>
<dbReference type="PANTHER" id="PTHR44337">
    <property type="entry name" value="CARCINOEMBRYONIC ANTIGEN-RELATED CELL ADHESION MOLECULE 8"/>
    <property type="match status" value="1"/>
</dbReference>
<dbReference type="EMBL" id="BEZZ01003244">
    <property type="protein sequence ID" value="GCC19271.1"/>
    <property type="molecule type" value="Genomic_DNA"/>
</dbReference>
<feature type="region of interest" description="Disordered" evidence="5">
    <location>
        <begin position="459"/>
        <end position="484"/>
    </location>
</feature>
<keyword evidence="3" id="KW-0325">Glycoprotein</keyword>
<dbReference type="Gene3D" id="2.60.40.10">
    <property type="entry name" value="Immunoglobulins"/>
    <property type="match status" value="2"/>
</dbReference>
<dbReference type="InterPro" id="IPR003598">
    <property type="entry name" value="Ig_sub2"/>
</dbReference>
<comment type="caution">
    <text evidence="8">The sequence shown here is derived from an EMBL/GenBank/DDBJ whole genome shotgun (WGS) entry which is preliminary data.</text>
</comment>